<dbReference type="AlphaFoldDB" id="A0A6M0P4J8"/>
<reference evidence="3 4" key="1">
    <citation type="submission" date="2020-02" db="EMBL/GenBank/DDBJ databases">
        <authorList>
            <person name="Feng H."/>
        </authorList>
    </citation>
    <scope>NUCLEOTIDE SEQUENCE [LARGE SCALE GENOMIC DNA]</scope>
    <source>
        <strain evidence="3 4">Gsoil 114</strain>
    </source>
</reference>
<keyword evidence="1" id="KW-0547">Nucleotide-binding</keyword>
<dbReference type="PIRSF" id="PIRSF003092">
    <property type="entry name" value="MinD"/>
    <property type="match status" value="1"/>
</dbReference>
<dbReference type="InterPro" id="IPR025501">
    <property type="entry name" value="MinD_FleN"/>
</dbReference>
<dbReference type="EMBL" id="JAAIWK010000007">
    <property type="protein sequence ID" value="NEY19632.1"/>
    <property type="molecule type" value="Genomic_DNA"/>
</dbReference>
<dbReference type="InterPro" id="IPR027417">
    <property type="entry name" value="P-loop_NTPase"/>
</dbReference>
<dbReference type="InterPro" id="IPR033756">
    <property type="entry name" value="YlxH/NBP35"/>
</dbReference>
<dbReference type="GO" id="GO:0005524">
    <property type="term" value="F:ATP binding"/>
    <property type="evidence" value="ECO:0007669"/>
    <property type="project" value="UniProtKB-KW"/>
</dbReference>
<name>A0A6M0P4J8_9BACI</name>
<dbReference type="GO" id="GO:0016887">
    <property type="term" value="F:ATP hydrolysis activity"/>
    <property type="evidence" value="ECO:0007669"/>
    <property type="project" value="TreeGrafter"/>
</dbReference>
<keyword evidence="4" id="KW-1185">Reference proteome</keyword>
<dbReference type="GO" id="GO:0005829">
    <property type="term" value="C:cytosol"/>
    <property type="evidence" value="ECO:0007669"/>
    <property type="project" value="TreeGrafter"/>
</dbReference>
<gene>
    <name evidence="3" type="ORF">G4D61_06565</name>
</gene>
<dbReference type="CDD" id="cd02038">
    <property type="entry name" value="FlhG-like"/>
    <property type="match status" value="1"/>
</dbReference>
<dbReference type="GO" id="GO:0009898">
    <property type="term" value="C:cytoplasmic side of plasma membrane"/>
    <property type="evidence" value="ECO:0007669"/>
    <property type="project" value="TreeGrafter"/>
</dbReference>
<comment type="caution">
    <text evidence="3">The sequence shown here is derived from an EMBL/GenBank/DDBJ whole genome shotgun (WGS) entry which is preliminary data.</text>
</comment>
<reference evidence="3 4" key="2">
    <citation type="submission" date="2020-03" db="EMBL/GenBank/DDBJ databases">
        <title>Bacillus aquiflavi sp. nov., isolated from yellow water of strong flavor Chinese baijiu in Yibin region of China.</title>
        <authorList>
            <person name="Xie J."/>
        </authorList>
    </citation>
    <scope>NUCLEOTIDE SEQUENCE [LARGE SCALE GENOMIC DNA]</scope>
    <source>
        <strain evidence="3 4">Gsoil 114</strain>
    </source>
</reference>
<evidence type="ECO:0000256" key="2">
    <source>
        <dbReference type="ARBA" id="ARBA00022840"/>
    </source>
</evidence>
<evidence type="ECO:0000313" key="4">
    <source>
        <dbReference type="Proteomes" id="UP000476934"/>
    </source>
</evidence>
<dbReference type="InterPro" id="IPR033875">
    <property type="entry name" value="FlhG"/>
</dbReference>
<dbReference type="Pfam" id="PF10609">
    <property type="entry name" value="ParA"/>
    <property type="match status" value="1"/>
</dbReference>
<evidence type="ECO:0000256" key="1">
    <source>
        <dbReference type="ARBA" id="ARBA00022741"/>
    </source>
</evidence>
<dbReference type="SUPFAM" id="SSF52540">
    <property type="entry name" value="P-loop containing nucleoside triphosphate hydrolases"/>
    <property type="match status" value="1"/>
</dbReference>
<proteinExistence type="predicted"/>
<sequence length="291" mass="32537">MRDQAEQLRAKINSMNDAKQAKTIAVVSGKGGVGKSNVSTNMAIALAKQGNKVLVFDLDIGMGNIHVLLGLNAPFSISDFIKHHMNLEEIVCSSPYQISYISAGNSFSEIMDLDGGTAMRLLDNIERLSLQYDYIIFDMGAGATASSLEILIAVDDVFVVTTPEPTAITDAYSMMKYICMKSSETQFYLICNRAEKEKEGLITLQRLQLTMEKFLQKQVSILGVLLEDSIVRKAVAKQTPFYVEFPNSAIAKKIDMLLQNYSDVVMTSFVKKERFVQKLKSFWRNNRLKVK</sequence>
<protein>
    <submittedName>
        <fullName evidence="3">MinD/ParA family protein</fullName>
    </submittedName>
</protein>
<dbReference type="InterPro" id="IPR050625">
    <property type="entry name" value="ParA/MinD_ATPase"/>
</dbReference>
<organism evidence="3 4">
    <name type="scientific">Heyndrickxia ginsengihumi</name>
    <dbReference type="NCBI Taxonomy" id="363870"/>
    <lineage>
        <taxon>Bacteria</taxon>
        <taxon>Bacillati</taxon>
        <taxon>Bacillota</taxon>
        <taxon>Bacilli</taxon>
        <taxon>Bacillales</taxon>
        <taxon>Bacillaceae</taxon>
        <taxon>Heyndrickxia</taxon>
    </lineage>
</organism>
<dbReference type="GO" id="GO:0051782">
    <property type="term" value="P:negative regulation of cell division"/>
    <property type="evidence" value="ECO:0007669"/>
    <property type="project" value="TreeGrafter"/>
</dbReference>
<keyword evidence="2" id="KW-0067">ATP-binding</keyword>
<dbReference type="PANTHER" id="PTHR43384">
    <property type="entry name" value="SEPTUM SITE-DETERMINING PROTEIN MIND HOMOLOG, CHLOROPLASTIC-RELATED"/>
    <property type="match status" value="1"/>
</dbReference>
<evidence type="ECO:0000313" key="3">
    <source>
        <dbReference type="EMBL" id="NEY19632.1"/>
    </source>
</evidence>
<dbReference type="Proteomes" id="UP000476934">
    <property type="component" value="Unassembled WGS sequence"/>
</dbReference>
<accession>A0A6M0P4J8</accession>
<dbReference type="RefSeq" id="WP_025727883.1">
    <property type="nucleotide sequence ID" value="NZ_JAAIWK010000007.1"/>
</dbReference>
<dbReference type="PANTHER" id="PTHR43384:SF4">
    <property type="entry name" value="CELLULOSE BIOSYNTHESIS PROTEIN BCSQ-RELATED"/>
    <property type="match status" value="1"/>
</dbReference>
<dbReference type="Gene3D" id="3.40.50.300">
    <property type="entry name" value="P-loop containing nucleotide triphosphate hydrolases"/>
    <property type="match status" value="1"/>
</dbReference>